<keyword evidence="6" id="KW-0472">Membrane</keyword>
<dbReference type="SMART" id="SM00202">
    <property type="entry name" value="SR"/>
    <property type="match status" value="6"/>
</dbReference>
<evidence type="ECO:0000256" key="1">
    <source>
        <dbReference type="ARBA" id="ARBA00004167"/>
    </source>
</evidence>
<dbReference type="OrthoDB" id="536948at2759"/>
<dbReference type="FunFam" id="3.10.250.10:FF:000004">
    <property type="entry name" value="Scavenger receptor cysteine-rich type 1 protein M130"/>
    <property type="match status" value="1"/>
</dbReference>
<dbReference type="PROSITE" id="PS50287">
    <property type="entry name" value="SRCR_2"/>
    <property type="match status" value="6"/>
</dbReference>
<feature type="disulfide bond" evidence="9">
    <location>
        <begin position="591"/>
        <end position="652"/>
    </location>
</feature>
<name>A0A8B6ZH83_ORYAF</name>
<dbReference type="RefSeq" id="XP_007935053.1">
    <property type="nucleotide sequence ID" value="XM_007936862.1"/>
</dbReference>
<keyword evidence="8" id="KW-0325">Glycoprotein</keyword>
<evidence type="ECO:0000256" key="5">
    <source>
        <dbReference type="ARBA" id="ARBA00022989"/>
    </source>
</evidence>
<protein>
    <submittedName>
        <fullName evidence="14">Scavenger receptor cysteine-rich domain-containing protein SCART1-like</fullName>
    </submittedName>
</protein>
<feature type="disulfide bond" evidence="9">
    <location>
        <begin position="367"/>
        <end position="431"/>
    </location>
</feature>
<accession>A0A8B6ZH83</accession>
<feature type="domain" description="SRCR" evidence="12">
    <location>
        <begin position="342"/>
        <end position="442"/>
    </location>
</feature>
<reference evidence="14" key="1">
    <citation type="submission" date="2025-08" db="UniProtKB">
        <authorList>
            <consortium name="RefSeq"/>
        </authorList>
    </citation>
    <scope>IDENTIFICATION</scope>
</reference>
<keyword evidence="2" id="KW-0812">Transmembrane</keyword>
<evidence type="ECO:0000256" key="7">
    <source>
        <dbReference type="ARBA" id="ARBA00023157"/>
    </source>
</evidence>
<evidence type="ECO:0000256" key="8">
    <source>
        <dbReference type="ARBA" id="ARBA00023180"/>
    </source>
</evidence>
<feature type="disulfide bond" evidence="9">
    <location>
        <begin position="578"/>
        <end position="642"/>
    </location>
</feature>
<evidence type="ECO:0000256" key="11">
    <source>
        <dbReference type="SAM" id="SignalP"/>
    </source>
</evidence>
<dbReference type="PANTHER" id="PTHR19331">
    <property type="entry name" value="SCAVENGER RECEPTOR DOMAIN-CONTAINING"/>
    <property type="match status" value="1"/>
</dbReference>
<dbReference type="FunFam" id="3.10.250.10:FF:000016">
    <property type="entry name" value="Scavenger receptor cysteine-rich protein type 12"/>
    <property type="match status" value="1"/>
</dbReference>
<evidence type="ECO:0000256" key="3">
    <source>
        <dbReference type="ARBA" id="ARBA00022729"/>
    </source>
</evidence>
<keyword evidence="13" id="KW-1185">Reference proteome</keyword>
<feature type="disulfide bond" evidence="9">
    <location>
        <begin position="380"/>
        <end position="441"/>
    </location>
</feature>
<dbReference type="Proteomes" id="UP000694850">
    <property type="component" value="Unplaced"/>
</dbReference>
<feature type="domain" description="SRCR" evidence="12">
    <location>
        <begin position="238"/>
        <end position="338"/>
    </location>
</feature>
<evidence type="ECO:0000256" key="4">
    <source>
        <dbReference type="ARBA" id="ARBA00022737"/>
    </source>
</evidence>
<keyword evidence="7 9" id="KW-1015">Disulfide bond</keyword>
<feature type="domain" description="SRCR" evidence="12">
    <location>
        <begin position="28"/>
        <end position="129"/>
    </location>
</feature>
<feature type="disulfide bond" evidence="9">
    <location>
        <begin position="307"/>
        <end position="317"/>
    </location>
</feature>
<evidence type="ECO:0000256" key="2">
    <source>
        <dbReference type="ARBA" id="ARBA00022692"/>
    </source>
</evidence>
<dbReference type="AlphaFoldDB" id="A0A8B6ZH83"/>
<comment type="caution">
    <text evidence="9">Lacks conserved residue(s) required for the propagation of feature annotation.</text>
</comment>
<evidence type="ECO:0000256" key="9">
    <source>
        <dbReference type="PROSITE-ProRule" id="PRU00196"/>
    </source>
</evidence>
<proteinExistence type="predicted"/>
<dbReference type="FunFam" id="3.10.250.10:FF:000031">
    <property type="entry name" value="RIKEN cDNA 5830411N06, isoform CRA_a"/>
    <property type="match status" value="1"/>
</dbReference>
<dbReference type="PROSITE" id="PS00420">
    <property type="entry name" value="SRCR_1"/>
    <property type="match status" value="1"/>
</dbReference>
<dbReference type="GO" id="GO:0016020">
    <property type="term" value="C:membrane"/>
    <property type="evidence" value="ECO:0007669"/>
    <property type="project" value="UniProtKB-SubCell"/>
</dbReference>
<dbReference type="InterPro" id="IPR001190">
    <property type="entry name" value="SRCR"/>
</dbReference>
<evidence type="ECO:0000256" key="10">
    <source>
        <dbReference type="SAM" id="MobiDB-lite"/>
    </source>
</evidence>
<feature type="domain" description="SRCR" evidence="12">
    <location>
        <begin position="136"/>
        <end position="233"/>
    </location>
</feature>
<dbReference type="SUPFAM" id="SSF56487">
    <property type="entry name" value="SRCR-like"/>
    <property type="match status" value="6"/>
</dbReference>
<dbReference type="GeneID" id="103193606"/>
<evidence type="ECO:0000313" key="14">
    <source>
        <dbReference type="RefSeq" id="XP_007935053.1"/>
    </source>
</evidence>
<organism evidence="13 14">
    <name type="scientific">Orycteropus afer afer</name>
    <dbReference type="NCBI Taxonomy" id="1230840"/>
    <lineage>
        <taxon>Eukaryota</taxon>
        <taxon>Metazoa</taxon>
        <taxon>Chordata</taxon>
        <taxon>Craniata</taxon>
        <taxon>Vertebrata</taxon>
        <taxon>Euteleostomi</taxon>
        <taxon>Mammalia</taxon>
        <taxon>Eutheria</taxon>
        <taxon>Afrotheria</taxon>
        <taxon>Tubulidentata</taxon>
        <taxon>Orycteropodidae</taxon>
        <taxon>Orycteropus</taxon>
    </lineage>
</organism>
<feature type="disulfide bond" evidence="9">
    <location>
        <begin position="486"/>
        <end position="547"/>
    </location>
</feature>
<dbReference type="Pfam" id="PF00530">
    <property type="entry name" value="SRCR"/>
    <property type="match status" value="6"/>
</dbReference>
<feature type="disulfide bond" evidence="9">
    <location>
        <begin position="97"/>
        <end position="107"/>
    </location>
</feature>
<sequence length="679" mass="71792">MAARLRILWLFLLVCWALPADPAGNESLSLLGGGNTCEGAVEVQSRGQRGFLCGDGWGLAQASLICEQLGCGEAHWTPTYLLLPSQMVAPWLQGISCSGNESSLWECALGAWGPLQDCQCQCVATVVCSGGISRTLRLEGGGSPCAGIFDVVNPELSRLRCGLHKEEAGVLCKELGCGTALQWSREHLAGGFGDQRPKVLSCQGTESSVLNCRISLSLLEQCEAPVETEVVCSGHTEARLADREHPCAGRLEVRRGLTWGTVCDTDLDLPTAHVVCRELQCGSALSTPGGAHFGQGSGPVWTEAFRCVGNESLLFDCPRGPGRPEPCDHSRDAGLRCSGDNFRLVNGSSNCMGRVELRVQGVWAPLCANSWDLADASVLCRQLNCGNVVATHRGGFFGAGKGTIWPDVFHCVGTEPHLWRCPASTLGAPACAPGNAATAVCSGLPHSLRLRDGHTRCDGRVEVSLDRVWSRVLDDDWDLRGASVVCRQLQCGGAEKAYNASAPGGGATPIGLSRVQCLGTETHLTQCNVSTSLLVPTRNIPDVGVVCSGSLQLRLAGGPGRCAGRVEVFHSGVWGTVCDDSWDLSDAHVVCRQLGCGQALDAPRSARFGAGAGHIWLDELGCEGTELALWQCPSRGWGQHDCRHKDDAGAICSGGSPGMLGQEAQAEKEKYGDSSPRMP</sequence>
<keyword evidence="3 11" id="KW-0732">Signal</keyword>
<feature type="disulfide bond" evidence="9">
    <location>
        <begin position="202"/>
        <end position="212"/>
    </location>
</feature>
<evidence type="ECO:0000313" key="13">
    <source>
        <dbReference type="Proteomes" id="UP000694850"/>
    </source>
</evidence>
<keyword evidence="4" id="KW-0677">Repeat</keyword>
<feature type="disulfide bond" evidence="9">
    <location>
        <begin position="622"/>
        <end position="632"/>
    </location>
</feature>
<feature type="disulfide bond" evidence="9">
    <location>
        <begin position="517"/>
        <end position="527"/>
    </location>
</feature>
<feature type="disulfide bond" evidence="9">
    <location>
        <begin position="411"/>
        <end position="421"/>
    </location>
</feature>
<feature type="region of interest" description="Disordered" evidence="10">
    <location>
        <begin position="654"/>
        <end position="679"/>
    </location>
</feature>
<comment type="subcellular location">
    <subcellularLocation>
        <location evidence="1">Membrane</location>
        <topology evidence="1">Single-pass membrane protein</topology>
    </subcellularLocation>
</comment>
<dbReference type="FunFam" id="3.10.250.10:FF:000009">
    <property type="entry name" value="WC1"/>
    <property type="match status" value="2"/>
</dbReference>
<dbReference type="PRINTS" id="PR00258">
    <property type="entry name" value="SPERACTRCPTR"/>
</dbReference>
<evidence type="ECO:0000256" key="6">
    <source>
        <dbReference type="ARBA" id="ARBA00023136"/>
    </source>
</evidence>
<dbReference type="InterPro" id="IPR036772">
    <property type="entry name" value="SRCR-like_dom_sf"/>
</dbReference>
<dbReference type="PANTHER" id="PTHR19331:SF458">
    <property type="entry name" value="SCAVENGER RECEPTOR CYSTEINE-RICH DOMAIN-CONTAINING PROTEIN SCART1"/>
    <property type="match status" value="1"/>
</dbReference>
<keyword evidence="5" id="KW-1133">Transmembrane helix</keyword>
<feature type="chain" id="PRO_5034810865" evidence="11">
    <location>
        <begin position="18"/>
        <end position="679"/>
    </location>
</feature>
<dbReference type="Gene3D" id="3.10.250.10">
    <property type="entry name" value="SRCR-like domain"/>
    <property type="match status" value="6"/>
</dbReference>
<feature type="domain" description="SRCR" evidence="12">
    <location>
        <begin position="448"/>
        <end position="548"/>
    </location>
</feature>
<feature type="disulfide bond" evidence="9">
    <location>
        <begin position="276"/>
        <end position="337"/>
    </location>
</feature>
<gene>
    <name evidence="14" type="primary">LOC103193606</name>
</gene>
<feature type="disulfide bond" evidence="9">
    <location>
        <begin position="263"/>
        <end position="327"/>
    </location>
</feature>
<feature type="domain" description="SRCR" evidence="12">
    <location>
        <begin position="553"/>
        <end position="653"/>
    </location>
</feature>
<feature type="signal peptide" evidence="11">
    <location>
        <begin position="1"/>
        <end position="17"/>
    </location>
</feature>
<evidence type="ECO:0000259" key="12">
    <source>
        <dbReference type="PROSITE" id="PS50287"/>
    </source>
</evidence>